<gene>
    <name evidence="2" type="ORF">DGYR_LOCUS14109</name>
</gene>
<comment type="caution">
    <text evidence="2">The sequence shown here is derived from an EMBL/GenBank/DDBJ whole genome shotgun (WGS) entry which is preliminary data.</text>
</comment>
<organism evidence="2 3">
    <name type="scientific">Dimorphilus gyrociliatus</name>
    <dbReference type="NCBI Taxonomy" id="2664684"/>
    <lineage>
        <taxon>Eukaryota</taxon>
        <taxon>Metazoa</taxon>
        <taxon>Spiralia</taxon>
        <taxon>Lophotrochozoa</taxon>
        <taxon>Annelida</taxon>
        <taxon>Polychaeta</taxon>
        <taxon>Polychaeta incertae sedis</taxon>
        <taxon>Dinophilidae</taxon>
        <taxon>Dimorphilus</taxon>
    </lineage>
</organism>
<dbReference type="AlphaFoldDB" id="A0A7I8WFG0"/>
<protein>
    <submittedName>
        <fullName evidence="2">DgyrCDS14913</fullName>
    </submittedName>
</protein>
<evidence type="ECO:0000313" key="2">
    <source>
        <dbReference type="EMBL" id="CAD5126892.1"/>
    </source>
</evidence>
<name>A0A7I8WFG0_9ANNE</name>
<evidence type="ECO:0000313" key="3">
    <source>
        <dbReference type="Proteomes" id="UP000549394"/>
    </source>
</evidence>
<feature type="coiled-coil region" evidence="1">
    <location>
        <begin position="83"/>
        <end position="117"/>
    </location>
</feature>
<accession>A0A7I8WFG0</accession>
<reference evidence="2 3" key="1">
    <citation type="submission" date="2020-08" db="EMBL/GenBank/DDBJ databases">
        <authorList>
            <person name="Hejnol A."/>
        </authorList>
    </citation>
    <scope>NUCLEOTIDE SEQUENCE [LARGE SCALE GENOMIC DNA]</scope>
</reference>
<dbReference type="EMBL" id="CAJFCJ010000099">
    <property type="protein sequence ID" value="CAD5126892.1"/>
    <property type="molecule type" value="Genomic_DNA"/>
</dbReference>
<sequence>MFSTRAGKECQSDEKGSLFLKAFLDILQSNNELDIENFILTVKSRIVDESKALALPLVDEDYTLTKQQLLEYEQKFYKQQQQQQQQKLQYQTLEKLQQEQEQELRQLQISLKQHQAEQKLQLNQLQEN</sequence>
<keyword evidence="3" id="KW-1185">Reference proteome</keyword>
<evidence type="ECO:0000256" key="1">
    <source>
        <dbReference type="SAM" id="Coils"/>
    </source>
</evidence>
<proteinExistence type="predicted"/>
<keyword evidence="1" id="KW-0175">Coiled coil</keyword>
<dbReference type="Proteomes" id="UP000549394">
    <property type="component" value="Unassembled WGS sequence"/>
</dbReference>